<protein>
    <submittedName>
        <fullName evidence="1">DNA sulfur modification protein DndE</fullName>
    </submittedName>
</protein>
<dbReference type="InterPro" id="IPR014969">
    <property type="entry name" value="DNA_S_DndE"/>
</dbReference>
<accession>A0A653KWQ2</accession>
<gene>
    <name evidence="1" type="ORF">AERO8C_150059</name>
</gene>
<dbReference type="Gene3D" id="1.10.1220.160">
    <property type="entry name" value="DNA sulphur modification protein DndE"/>
    <property type="match status" value="1"/>
</dbReference>
<dbReference type="Pfam" id="PF08870">
    <property type="entry name" value="DndE"/>
    <property type="match status" value="1"/>
</dbReference>
<dbReference type="NCBIfam" id="TIGR03184">
    <property type="entry name" value="DNA_S_dndE"/>
    <property type="match status" value="1"/>
</dbReference>
<dbReference type="Proteomes" id="UP000439123">
    <property type="component" value="Unassembled WGS sequence"/>
</dbReference>
<reference evidence="1 2" key="1">
    <citation type="submission" date="2019-10" db="EMBL/GenBank/DDBJ databases">
        <authorList>
            <person name="Karimi E."/>
        </authorList>
    </citation>
    <scope>NUCLEOTIDE SEQUENCE [LARGE SCALE GENOMIC DNA]</scope>
    <source>
        <strain evidence="1">Aeromonas sp. 8C</strain>
    </source>
</reference>
<organism evidence="1 2">
    <name type="scientific">Aeromonas veronii</name>
    <dbReference type="NCBI Taxonomy" id="654"/>
    <lineage>
        <taxon>Bacteria</taxon>
        <taxon>Pseudomonadati</taxon>
        <taxon>Pseudomonadota</taxon>
        <taxon>Gammaproteobacteria</taxon>
        <taxon>Aeromonadales</taxon>
        <taxon>Aeromonadaceae</taxon>
        <taxon>Aeromonas</taxon>
    </lineage>
</organism>
<name>A0A653KWQ2_AERVE</name>
<dbReference type="EMBL" id="CABWLC010000007">
    <property type="protein sequence ID" value="VXA83216.1"/>
    <property type="molecule type" value="Genomic_DNA"/>
</dbReference>
<sequence length="115" mass="13436">MIDSIRLSEKAKQQLILIKRKTGIENWNVLCRWALLISLAENTSPPYEDIATDSSIDISWKVFTNEFNELISTLLKESFHNDSTYHDFNVYFKLHLHRGISFLNSNVSLIDDLYK</sequence>
<evidence type="ECO:0000313" key="2">
    <source>
        <dbReference type="Proteomes" id="UP000439123"/>
    </source>
</evidence>
<proteinExistence type="predicted"/>
<dbReference type="InterPro" id="IPR038472">
    <property type="entry name" value="DndE_sf"/>
</dbReference>
<evidence type="ECO:0000313" key="1">
    <source>
        <dbReference type="EMBL" id="VXA83216.1"/>
    </source>
</evidence>
<dbReference type="RefSeq" id="WP_159158724.1">
    <property type="nucleotide sequence ID" value="NZ_LR732798.1"/>
</dbReference>
<dbReference type="AlphaFoldDB" id="A0A653KWQ2"/>